<sequence length="641" mass="70676">MVLVVGPAARNSTPAEPTHLTFLLLSPLLVVNKNIAPALNRHWGSSQHLSRTSSWSLCFTYLDPRVSLGNPSLVDQIVLLEIIDCATPPIYRAPPCACEWPFPIDHHSSEAMAARIPNIDDLASSAALESASSIPHSTAAPSSAPLDPDDVKMETSPTPSGPNSADADTPGTDGCGPAGRKRKLNSMSARGVANLTPDQLAKKRANDRQAQRAIRERTKSHIDALEQQVRELSSQKPFLDLQAALKQNEAIQAENREIRRSLRAMVDIIQPLLGKHESSSSPATGSAPVHTSIAPLSTSSFLEHHTFPHTSHRTAPPDRSFSESITSTPSPTHSAPTFGGTGRGSATGPPGASFRIAFDYQRHNLAHGLDFGADERMGFDFLLDASQKVPRVENFRRSVEAVPTVQMTPTSAYPSPSEDQPPSAHQTPVRNIAPTCTLDAILLEFLHHRQRQAAQGVPKQKLVGPPYPSVSSLLNPEMSVYSHPLSKVFTDVLRIFPDISSLPEQVAVLYTMFLLMRWQIFSTPENYDRLPDWLTPRPSQILTPHPAWMDYLPWPRMRDRVIAAHKDYPFENWFIPYTRTMSVNWPYEPTDCLLSTGDGDELIINPVFERHLRNLHNWTLGPAFVDAFPALAETARIKNTS</sequence>
<evidence type="ECO:0000256" key="1">
    <source>
        <dbReference type="SAM" id="Coils"/>
    </source>
</evidence>
<protein>
    <recommendedName>
        <fullName evidence="5">BZIP transcription factor</fullName>
    </recommendedName>
</protein>
<evidence type="ECO:0000313" key="4">
    <source>
        <dbReference type="Proteomes" id="UP000235023"/>
    </source>
</evidence>
<dbReference type="PANTHER" id="PTHR37012">
    <property type="entry name" value="B-ZIP TRANSCRIPTION FACTOR (EUROFUNG)-RELATED"/>
    <property type="match status" value="1"/>
</dbReference>
<keyword evidence="4" id="KW-1185">Reference proteome</keyword>
<gene>
    <name evidence="3" type="ORF">BDW42DRAFT_176698</name>
</gene>
<dbReference type="CDD" id="cd14688">
    <property type="entry name" value="bZIP_YAP"/>
    <property type="match status" value="1"/>
</dbReference>
<name>A0A2J5HKN2_9EURO</name>
<feature type="region of interest" description="Disordered" evidence="2">
    <location>
        <begin position="406"/>
        <end position="429"/>
    </location>
</feature>
<evidence type="ECO:0000256" key="2">
    <source>
        <dbReference type="SAM" id="MobiDB-lite"/>
    </source>
</evidence>
<feature type="coiled-coil region" evidence="1">
    <location>
        <begin position="215"/>
        <end position="261"/>
    </location>
</feature>
<dbReference type="InterPro" id="IPR021833">
    <property type="entry name" value="DUF3425"/>
</dbReference>
<dbReference type="OrthoDB" id="4161589at2759"/>
<reference evidence="4" key="1">
    <citation type="submission" date="2017-12" db="EMBL/GenBank/DDBJ databases">
        <authorList>
            <consortium name="DOE Joint Genome Institute"/>
            <person name="Mondo S.J."/>
            <person name="Kjaerbolling I."/>
            <person name="Vesth T.C."/>
            <person name="Frisvad J.C."/>
            <person name="Nybo J.L."/>
            <person name="Theobald S."/>
            <person name="Kuo A."/>
            <person name="Bowyer P."/>
            <person name="Matsuda Y."/>
            <person name="Lyhne E.K."/>
            <person name="Kogle M.E."/>
            <person name="Clum A."/>
            <person name="Lipzen A."/>
            <person name="Salamov A."/>
            <person name="Ngan C.Y."/>
            <person name="Daum C."/>
            <person name="Chiniquy J."/>
            <person name="Barry K."/>
            <person name="LaButti K."/>
            <person name="Haridas S."/>
            <person name="Simmons B.A."/>
            <person name="Magnuson J.K."/>
            <person name="Mortensen U.H."/>
            <person name="Larsen T.O."/>
            <person name="Grigoriev I.V."/>
            <person name="Baker S.E."/>
            <person name="Andersen M.R."/>
            <person name="Nordberg H.P."/>
            <person name="Cantor M.N."/>
            <person name="Hua S.X."/>
        </authorList>
    </citation>
    <scope>NUCLEOTIDE SEQUENCE [LARGE SCALE GENOMIC DNA]</scope>
    <source>
        <strain evidence="4">IBT 19404</strain>
    </source>
</reference>
<dbReference type="SUPFAM" id="SSF57959">
    <property type="entry name" value="Leucine zipper domain"/>
    <property type="match status" value="1"/>
</dbReference>
<dbReference type="GO" id="GO:0003700">
    <property type="term" value="F:DNA-binding transcription factor activity"/>
    <property type="evidence" value="ECO:0007669"/>
    <property type="project" value="InterPro"/>
</dbReference>
<dbReference type="Gene3D" id="1.20.5.170">
    <property type="match status" value="1"/>
</dbReference>
<evidence type="ECO:0000313" key="3">
    <source>
        <dbReference type="EMBL" id="PLN77572.1"/>
    </source>
</evidence>
<feature type="region of interest" description="Disordered" evidence="2">
    <location>
        <begin position="130"/>
        <end position="190"/>
    </location>
</feature>
<keyword evidence="1" id="KW-0175">Coiled coil</keyword>
<feature type="compositionally biased region" description="Low complexity" evidence="2">
    <location>
        <begin position="322"/>
        <end position="337"/>
    </location>
</feature>
<dbReference type="InterPro" id="IPR046347">
    <property type="entry name" value="bZIP_sf"/>
</dbReference>
<proteinExistence type="predicted"/>
<dbReference type="Proteomes" id="UP000235023">
    <property type="component" value="Unassembled WGS sequence"/>
</dbReference>
<dbReference type="EMBL" id="KZ559593">
    <property type="protein sequence ID" value="PLN77572.1"/>
    <property type="molecule type" value="Genomic_DNA"/>
</dbReference>
<accession>A0A2J5HKN2</accession>
<organism evidence="3 4">
    <name type="scientific">Aspergillus taichungensis</name>
    <dbReference type="NCBI Taxonomy" id="482145"/>
    <lineage>
        <taxon>Eukaryota</taxon>
        <taxon>Fungi</taxon>
        <taxon>Dikarya</taxon>
        <taxon>Ascomycota</taxon>
        <taxon>Pezizomycotina</taxon>
        <taxon>Eurotiomycetes</taxon>
        <taxon>Eurotiomycetidae</taxon>
        <taxon>Eurotiales</taxon>
        <taxon>Aspergillaceae</taxon>
        <taxon>Aspergillus</taxon>
        <taxon>Aspergillus subgen. Circumdati</taxon>
    </lineage>
</organism>
<dbReference type="Pfam" id="PF11905">
    <property type="entry name" value="DUF3425"/>
    <property type="match status" value="1"/>
</dbReference>
<dbReference type="PANTHER" id="PTHR37012:SF2">
    <property type="entry name" value="BZIP DOMAIN-CONTAINING PROTEIN-RELATED"/>
    <property type="match status" value="1"/>
</dbReference>
<evidence type="ECO:0008006" key="5">
    <source>
        <dbReference type="Google" id="ProtNLM"/>
    </source>
</evidence>
<dbReference type="AlphaFoldDB" id="A0A2J5HKN2"/>
<feature type="region of interest" description="Disordered" evidence="2">
    <location>
        <begin position="307"/>
        <end position="350"/>
    </location>
</feature>